<evidence type="ECO:0000256" key="3">
    <source>
        <dbReference type="ARBA" id="ARBA00022448"/>
    </source>
</evidence>
<dbReference type="Proteomes" id="UP000670527">
    <property type="component" value="Unassembled WGS sequence"/>
</dbReference>
<evidence type="ECO:0000313" key="15">
    <source>
        <dbReference type="Proteomes" id="UP000670527"/>
    </source>
</evidence>
<comment type="subcellular location">
    <subcellularLocation>
        <location evidence="1">Cell membrane</location>
        <topology evidence="1">Multi-pass membrane protein</topology>
    </subcellularLocation>
</comment>
<keyword evidence="6 12" id="KW-0812">Transmembrane</keyword>
<feature type="transmembrane region" description="Helical" evidence="12">
    <location>
        <begin position="16"/>
        <end position="39"/>
    </location>
</feature>
<keyword evidence="9 12" id="KW-1133">Transmembrane helix</keyword>
<gene>
    <name evidence="14" type="ORF">J4D97_12605</name>
</gene>
<keyword evidence="7" id="KW-0479">Metal-binding</keyword>
<dbReference type="Gene3D" id="1.20.950.20">
    <property type="entry name" value="Transmembrane di-heme cytochromes, Chain C"/>
    <property type="match status" value="1"/>
</dbReference>
<keyword evidence="15" id="KW-1185">Reference proteome</keyword>
<evidence type="ECO:0000256" key="6">
    <source>
        <dbReference type="ARBA" id="ARBA00022692"/>
    </source>
</evidence>
<evidence type="ECO:0000256" key="4">
    <source>
        <dbReference type="ARBA" id="ARBA00022475"/>
    </source>
</evidence>
<comment type="similarity">
    <text evidence="2">Belongs to the HupC/HyaC/HydC family.</text>
</comment>
<name>A0ABS3TE92_9BACT</name>
<feature type="domain" description="Cytochrome b561 bacterial/Ni-hydrogenase" evidence="13">
    <location>
        <begin position="10"/>
        <end position="210"/>
    </location>
</feature>
<dbReference type="PANTHER" id="PTHR30485">
    <property type="entry name" value="NI/FE-HYDROGENASE 1 B-TYPE CYTOCHROME SUBUNIT"/>
    <property type="match status" value="1"/>
</dbReference>
<keyword evidence="11 12" id="KW-0472">Membrane</keyword>
<dbReference type="InterPro" id="IPR051542">
    <property type="entry name" value="Hydrogenase_cytochrome"/>
</dbReference>
<keyword evidence="10" id="KW-0408">Iron</keyword>
<dbReference type="PRINTS" id="PR00161">
    <property type="entry name" value="NIHGNASECYTB"/>
</dbReference>
<evidence type="ECO:0000259" key="13">
    <source>
        <dbReference type="Pfam" id="PF01292"/>
    </source>
</evidence>
<dbReference type="InterPro" id="IPR016174">
    <property type="entry name" value="Di-haem_cyt_TM"/>
</dbReference>
<evidence type="ECO:0000256" key="2">
    <source>
        <dbReference type="ARBA" id="ARBA00008622"/>
    </source>
</evidence>
<evidence type="ECO:0000256" key="1">
    <source>
        <dbReference type="ARBA" id="ARBA00004651"/>
    </source>
</evidence>
<feature type="transmembrane region" description="Helical" evidence="12">
    <location>
        <begin position="176"/>
        <end position="195"/>
    </location>
</feature>
<evidence type="ECO:0000256" key="9">
    <source>
        <dbReference type="ARBA" id="ARBA00022989"/>
    </source>
</evidence>
<feature type="transmembrane region" description="Helical" evidence="12">
    <location>
        <begin position="75"/>
        <end position="96"/>
    </location>
</feature>
<dbReference type="InterPro" id="IPR011577">
    <property type="entry name" value="Cyt_b561_bac/Ni-Hgenase"/>
</dbReference>
<dbReference type="RefSeq" id="WP_208307875.1">
    <property type="nucleotide sequence ID" value="NZ_JAGETX010000006.1"/>
</dbReference>
<keyword evidence="3" id="KW-0813">Transport</keyword>
<dbReference type="PANTHER" id="PTHR30485:SF2">
    <property type="entry name" value="BLL0597 PROTEIN"/>
    <property type="match status" value="1"/>
</dbReference>
<evidence type="ECO:0000256" key="10">
    <source>
        <dbReference type="ARBA" id="ARBA00023004"/>
    </source>
</evidence>
<feature type="transmembrane region" description="Helical" evidence="12">
    <location>
        <begin position="135"/>
        <end position="156"/>
    </location>
</feature>
<proteinExistence type="inferred from homology"/>
<reference evidence="14 15" key="1">
    <citation type="submission" date="2021-03" db="EMBL/GenBank/DDBJ databases">
        <authorList>
            <person name="Kim M.K."/>
        </authorList>
    </citation>
    <scope>NUCLEOTIDE SEQUENCE [LARGE SCALE GENOMIC DNA]</scope>
    <source>
        <strain evidence="14 15">BT507</strain>
    </source>
</reference>
<sequence length="215" mass="24361">MAASSPPKLYSLALRLWHWSNAAVISGLLTTILFLFVIIKTKEVGPIFQEMLAKDGLEVTQQQARALRKVVSNRIWDWHITLGLILTGLLVFRVVLEWLQPASQRFSTRLRNARAHYQRKGADTRDARHSVLVKWSYLVFYLLLVVMVGTGLVLVYADDVAFLHAIEHTCKEIHEVTMYLVIAFVVAHVVGVVWAEVTRNRGIVSDMINGGNRVE</sequence>
<evidence type="ECO:0000256" key="12">
    <source>
        <dbReference type="SAM" id="Phobius"/>
    </source>
</evidence>
<evidence type="ECO:0000313" key="14">
    <source>
        <dbReference type="EMBL" id="MBO3271498.1"/>
    </source>
</evidence>
<dbReference type="SUPFAM" id="SSF81342">
    <property type="entry name" value="Transmembrane di-heme cytochromes"/>
    <property type="match status" value="1"/>
</dbReference>
<keyword evidence="8" id="KW-0249">Electron transport</keyword>
<organism evidence="14 15">
    <name type="scientific">Hymenobacter defluvii</name>
    <dbReference type="NCBI Taxonomy" id="2054411"/>
    <lineage>
        <taxon>Bacteria</taxon>
        <taxon>Pseudomonadati</taxon>
        <taxon>Bacteroidota</taxon>
        <taxon>Cytophagia</taxon>
        <taxon>Cytophagales</taxon>
        <taxon>Hymenobacteraceae</taxon>
        <taxon>Hymenobacter</taxon>
    </lineage>
</organism>
<protein>
    <submittedName>
        <fullName evidence="14">Cytochrome b/b6 domain-containing protein</fullName>
    </submittedName>
</protein>
<keyword evidence="5" id="KW-0349">Heme</keyword>
<evidence type="ECO:0000256" key="11">
    <source>
        <dbReference type="ARBA" id="ARBA00023136"/>
    </source>
</evidence>
<dbReference type="EMBL" id="JAGETX010000006">
    <property type="protein sequence ID" value="MBO3271498.1"/>
    <property type="molecule type" value="Genomic_DNA"/>
</dbReference>
<comment type="caution">
    <text evidence="14">The sequence shown here is derived from an EMBL/GenBank/DDBJ whole genome shotgun (WGS) entry which is preliminary data.</text>
</comment>
<accession>A0ABS3TE92</accession>
<dbReference type="Pfam" id="PF01292">
    <property type="entry name" value="Ni_hydr_CYTB"/>
    <property type="match status" value="1"/>
</dbReference>
<dbReference type="InterPro" id="IPR000516">
    <property type="entry name" value="Ni-dep_Hydgase_cyt-B"/>
</dbReference>
<evidence type="ECO:0000256" key="8">
    <source>
        <dbReference type="ARBA" id="ARBA00022982"/>
    </source>
</evidence>
<keyword evidence="4" id="KW-1003">Cell membrane</keyword>
<evidence type="ECO:0000256" key="5">
    <source>
        <dbReference type="ARBA" id="ARBA00022617"/>
    </source>
</evidence>
<evidence type="ECO:0000256" key="7">
    <source>
        <dbReference type="ARBA" id="ARBA00022723"/>
    </source>
</evidence>